<dbReference type="Pfam" id="PF01757">
    <property type="entry name" value="Acyl_transf_3"/>
    <property type="match status" value="1"/>
</dbReference>
<dbReference type="GO" id="GO:0016020">
    <property type="term" value="C:membrane"/>
    <property type="evidence" value="ECO:0007669"/>
    <property type="project" value="TreeGrafter"/>
</dbReference>
<gene>
    <name evidence="4" type="ORF">EXE57_18010</name>
</gene>
<dbReference type="PANTHER" id="PTHR23028">
    <property type="entry name" value="ACETYLTRANSFERASE"/>
    <property type="match status" value="1"/>
</dbReference>
<dbReference type="GO" id="GO:0016747">
    <property type="term" value="F:acyltransferase activity, transferring groups other than amino-acyl groups"/>
    <property type="evidence" value="ECO:0007669"/>
    <property type="project" value="InterPro"/>
</dbReference>
<dbReference type="Proteomes" id="UP000294894">
    <property type="component" value="Chromosome"/>
</dbReference>
<protein>
    <submittedName>
        <fullName evidence="4">Acyltransferase</fullName>
    </submittedName>
</protein>
<evidence type="ECO:0000259" key="2">
    <source>
        <dbReference type="Pfam" id="PF01757"/>
    </source>
</evidence>
<dbReference type="KEGG" id="noy:EXE57_18010"/>
<dbReference type="GO" id="GO:0009103">
    <property type="term" value="P:lipopolysaccharide biosynthetic process"/>
    <property type="evidence" value="ECO:0007669"/>
    <property type="project" value="TreeGrafter"/>
</dbReference>
<reference evidence="4 5" key="1">
    <citation type="submission" date="2019-03" db="EMBL/GenBank/DDBJ databases">
        <title>Three New Species of Nocardioides, Nocardioides euryhalodurans sp. nov., Nocardioides seonyuensis sp. nov. and Nocardioides eburneoflavus sp. nov., Iolated from Soil.</title>
        <authorList>
            <person name="Roh S.G."/>
            <person name="Lee C."/>
            <person name="Kim M.-K."/>
            <person name="Kim S.B."/>
        </authorList>
    </citation>
    <scope>NUCLEOTIDE SEQUENCE [LARGE SCALE GENOMIC DNA]</scope>
    <source>
        <strain evidence="4 5">MMS17-SY117</strain>
    </source>
</reference>
<feature type="domain" description="SGNH" evidence="3">
    <location>
        <begin position="434"/>
        <end position="658"/>
    </location>
</feature>
<keyword evidence="1" id="KW-1133">Transmembrane helix</keyword>
<feature type="transmembrane region" description="Helical" evidence="1">
    <location>
        <begin position="88"/>
        <end position="109"/>
    </location>
</feature>
<feature type="transmembrane region" description="Helical" evidence="1">
    <location>
        <begin position="360"/>
        <end position="385"/>
    </location>
</feature>
<sequence length="676" mass="73670">MRHRPPTIRILGAMSWSYRPALDGLRTLAVYSVLLFHTGHAWASGGFIGVDLFFVLSGFLVTSVIVSEIDRTGTLQLGRFYARRVRRLLPAAAVVIVATCAVFVLVAGLSTRVTLVRDAQSALLYVVNWHFLGQAEGGYFATDIEKSPFLHFWSLAIEEQYYLVFPALLLLLTRVGRRWIPRVLVVLLLASVASQLFWAQVDADHAYYGTDARLYQLLAGSVLALGLHRLARPGVRVPWGPVAGAALVAFVVLSSGLVPLSPSVRGLVATVVAVALVAALMLADDSPVARLCSRRVPVFLGKISYGTYLWHWPVILVLQEVLATSPRVVAVLTVALSTGLAAASYEVLEMPIRKSSTLDRLSWTPAVVGVAASAVLAVTVVPTLLEADRRPVLASSQEGVGDTLTERPVQVPTDVDWEQVTNDYGDVGWCTAEDPEACTVAEGSGPHVLLLGDSQAQSLVPMFERLAEEQDLTLSLNVVEGCLWQEELLNSKSSEEEKQNCEDARVGWYDEVLPVLDPDVVVIMSRPRDDRTWRGVVQRRDGAEQPLSRMTLQASRATLGKISDIVPSTLLVERLVMPETFDPAQCLTTSPDAAECAAPVPVGGSSSDGYFQTESARSPRIHTVDLNPAFCPDAPVCLPVVDDEVVWRDDHHVTARYALSRRDQVWRILRGTGAFG</sequence>
<dbReference type="OrthoDB" id="3404679at2"/>
<feature type="transmembrane region" description="Helical" evidence="1">
    <location>
        <begin position="238"/>
        <end position="258"/>
    </location>
</feature>
<keyword evidence="4" id="KW-0012">Acyltransferase</keyword>
<dbReference type="InterPro" id="IPR050879">
    <property type="entry name" value="Acyltransferase_3"/>
</dbReference>
<evidence type="ECO:0000313" key="4">
    <source>
        <dbReference type="EMBL" id="QBR93964.1"/>
    </source>
</evidence>
<dbReference type="InterPro" id="IPR002656">
    <property type="entry name" value="Acyl_transf_3_dom"/>
</dbReference>
<dbReference type="Pfam" id="PF19040">
    <property type="entry name" value="SGNH"/>
    <property type="match status" value="1"/>
</dbReference>
<keyword evidence="1" id="KW-0812">Transmembrane</keyword>
<evidence type="ECO:0000313" key="5">
    <source>
        <dbReference type="Proteomes" id="UP000294894"/>
    </source>
</evidence>
<keyword evidence="5" id="KW-1185">Reference proteome</keyword>
<feature type="transmembrane region" description="Helical" evidence="1">
    <location>
        <begin position="46"/>
        <end position="67"/>
    </location>
</feature>
<dbReference type="InterPro" id="IPR043968">
    <property type="entry name" value="SGNH"/>
</dbReference>
<keyword evidence="4" id="KW-0808">Transferase</keyword>
<feature type="transmembrane region" description="Helical" evidence="1">
    <location>
        <begin position="183"/>
        <end position="201"/>
    </location>
</feature>
<feature type="transmembrane region" description="Helical" evidence="1">
    <location>
        <begin position="328"/>
        <end position="348"/>
    </location>
</feature>
<feature type="domain" description="Acyltransferase 3" evidence="2">
    <location>
        <begin position="20"/>
        <end position="343"/>
    </location>
</feature>
<evidence type="ECO:0000259" key="3">
    <source>
        <dbReference type="Pfam" id="PF19040"/>
    </source>
</evidence>
<feature type="transmembrane region" description="Helical" evidence="1">
    <location>
        <begin position="213"/>
        <end position="231"/>
    </location>
</feature>
<dbReference type="PANTHER" id="PTHR23028:SF53">
    <property type="entry name" value="ACYL_TRANSF_3 DOMAIN-CONTAINING PROTEIN"/>
    <property type="match status" value="1"/>
</dbReference>
<organism evidence="4 5">
    <name type="scientific">Nocardioides euryhalodurans</name>
    <dbReference type="NCBI Taxonomy" id="2518370"/>
    <lineage>
        <taxon>Bacteria</taxon>
        <taxon>Bacillati</taxon>
        <taxon>Actinomycetota</taxon>
        <taxon>Actinomycetes</taxon>
        <taxon>Propionibacteriales</taxon>
        <taxon>Nocardioidaceae</taxon>
        <taxon>Nocardioides</taxon>
    </lineage>
</organism>
<accession>A0A4P7GPQ2</accession>
<evidence type="ECO:0000256" key="1">
    <source>
        <dbReference type="SAM" id="Phobius"/>
    </source>
</evidence>
<feature type="transmembrane region" description="Helical" evidence="1">
    <location>
        <begin position="160"/>
        <end position="176"/>
    </location>
</feature>
<name>A0A4P7GPQ2_9ACTN</name>
<proteinExistence type="predicted"/>
<feature type="transmembrane region" description="Helical" evidence="1">
    <location>
        <begin position="264"/>
        <end position="283"/>
    </location>
</feature>
<feature type="transmembrane region" description="Helical" evidence="1">
    <location>
        <begin position="303"/>
        <end position="322"/>
    </location>
</feature>
<keyword evidence="1" id="KW-0472">Membrane</keyword>
<dbReference type="AlphaFoldDB" id="A0A4P7GPQ2"/>
<dbReference type="EMBL" id="CP038267">
    <property type="protein sequence ID" value="QBR93964.1"/>
    <property type="molecule type" value="Genomic_DNA"/>
</dbReference>